<dbReference type="Proteomes" id="UP000031938">
    <property type="component" value="Unassembled WGS sequence"/>
</dbReference>
<feature type="region of interest" description="Disordered" evidence="1">
    <location>
        <begin position="247"/>
        <end position="283"/>
    </location>
</feature>
<dbReference type="RefSeq" id="WP_052474744.1">
    <property type="nucleotide sequence ID" value="NZ_JXRP01000017.1"/>
</dbReference>
<evidence type="ECO:0000256" key="1">
    <source>
        <dbReference type="SAM" id="MobiDB-lite"/>
    </source>
</evidence>
<dbReference type="PATRIC" id="fig|889306.3.peg.2103"/>
<reference evidence="2 3" key="1">
    <citation type="submission" date="2015-01" db="EMBL/GenBank/DDBJ databases">
        <title>Genome sequencing of Jeotgalibacillus soli.</title>
        <authorList>
            <person name="Goh K.M."/>
            <person name="Chan K.-G."/>
            <person name="Yaakop A.S."/>
            <person name="Ee R."/>
            <person name="Gan H.M."/>
            <person name="Chan C.S."/>
        </authorList>
    </citation>
    <scope>NUCLEOTIDE SEQUENCE [LARGE SCALE GENOMIC DNA]</scope>
    <source>
        <strain evidence="2 3">P9</strain>
    </source>
</reference>
<accession>A0A0C2V9V0</accession>
<keyword evidence="3" id="KW-1185">Reference proteome</keyword>
<evidence type="ECO:0000313" key="3">
    <source>
        <dbReference type="Proteomes" id="UP000031938"/>
    </source>
</evidence>
<name>A0A0C2V9V0_9BACL</name>
<sequence>MHGYVKLYRKTLASSIWQDPDLFRLWMFCLMKASHKERTVMVEKKEVELDPGQFYTGRFSLHQEFNNGVPPRKQVKDTTLWSWLKKLESMGNLDIKTYNKYSVVSIVNWSEYQDTLTTEPQQIDSKMTAKPQQIDTNKNVKNVKNVKKDKNVINTTEDSVDLIAQRFADLKTIQTGRPSHPSTEDYQAIVQIVVRGVSVSQTIELLEQCFKEFEERKPNGKITSFKYCESYILDRLEAEQKKEQILAKRRITSDQNNGRDTGSTPKQESLTNGQVGRFPRRKA</sequence>
<organism evidence="2 3">
    <name type="scientific">Jeotgalibacillus soli</name>
    <dbReference type="NCBI Taxonomy" id="889306"/>
    <lineage>
        <taxon>Bacteria</taxon>
        <taxon>Bacillati</taxon>
        <taxon>Bacillota</taxon>
        <taxon>Bacilli</taxon>
        <taxon>Bacillales</taxon>
        <taxon>Caryophanaceae</taxon>
        <taxon>Jeotgalibacillus</taxon>
    </lineage>
</organism>
<dbReference type="AlphaFoldDB" id="A0A0C2V9V0"/>
<gene>
    <name evidence="2" type="ORF">KP78_20860</name>
</gene>
<feature type="compositionally biased region" description="Polar residues" evidence="1">
    <location>
        <begin position="253"/>
        <end position="274"/>
    </location>
</feature>
<dbReference type="EMBL" id="JXRP01000017">
    <property type="protein sequence ID" value="KIL45737.1"/>
    <property type="molecule type" value="Genomic_DNA"/>
</dbReference>
<dbReference type="OrthoDB" id="1821976at2"/>
<evidence type="ECO:0000313" key="2">
    <source>
        <dbReference type="EMBL" id="KIL45737.1"/>
    </source>
</evidence>
<dbReference type="STRING" id="889306.KP78_20860"/>
<comment type="caution">
    <text evidence="2">The sequence shown here is derived from an EMBL/GenBank/DDBJ whole genome shotgun (WGS) entry which is preliminary data.</text>
</comment>
<protein>
    <recommendedName>
        <fullName evidence="4">DnaD domain-containing protein</fullName>
    </recommendedName>
</protein>
<proteinExistence type="predicted"/>
<evidence type="ECO:0008006" key="4">
    <source>
        <dbReference type="Google" id="ProtNLM"/>
    </source>
</evidence>